<name>A0A7R8UCQ4_HERIL</name>
<feature type="domain" description="Globin" evidence="2">
    <location>
        <begin position="19"/>
        <end position="167"/>
    </location>
</feature>
<dbReference type="InParanoid" id="A0A7R8UCQ4"/>
<evidence type="ECO:0000313" key="3">
    <source>
        <dbReference type="EMBL" id="CAD7078293.1"/>
    </source>
</evidence>
<gene>
    <name evidence="3" type="ORF">HERILL_LOCUS1569</name>
</gene>
<dbReference type="GO" id="GO:0020037">
    <property type="term" value="F:heme binding"/>
    <property type="evidence" value="ECO:0007669"/>
    <property type="project" value="InterPro"/>
</dbReference>
<dbReference type="GO" id="GO:0005344">
    <property type="term" value="F:oxygen carrier activity"/>
    <property type="evidence" value="ECO:0007669"/>
    <property type="project" value="UniProtKB-KW"/>
</dbReference>
<keyword evidence="4" id="KW-1185">Reference proteome</keyword>
<dbReference type="Pfam" id="PF00042">
    <property type="entry name" value="Globin"/>
    <property type="match status" value="1"/>
</dbReference>
<dbReference type="SUPFAM" id="SSF46458">
    <property type="entry name" value="Globin-like"/>
    <property type="match status" value="1"/>
</dbReference>
<evidence type="ECO:0000313" key="4">
    <source>
        <dbReference type="Proteomes" id="UP000594454"/>
    </source>
</evidence>
<dbReference type="InterPro" id="IPR012292">
    <property type="entry name" value="Globin/Proto"/>
</dbReference>
<organism evidence="3 4">
    <name type="scientific">Hermetia illucens</name>
    <name type="common">Black soldier fly</name>
    <dbReference type="NCBI Taxonomy" id="343691"/>
    <lineage>
        <taxon>Eukaryota</taxon>
        <taxon>Metazoa</taxon>
        <taxon>Ecdysozoa</taxon>
        <taxon>Arthropoda</taxon>
        <taxon>Hexapoda</taxon>
        <taxon>Insecta</taxon>
        <taxon>Pterygota</taxon>
        <taxon>Neoptera</taxon>
        <taxon>Endopterygota</taxon>
        <taxon>Diptera</taxon>
        <taxon>Brachycera</taxon>
        <taxon>Stratiomyomorpha</taxon>
        <taxon>Stratiomyidae</taxon>
        <taxon>Hermetiinae</taxon>
        <taxon>Hermetia</taxon>
    </lineage>
</organism>
<dbReference type="InterPro" id="IPR044399">
    <property type="entry name" value="Mb-like_M"/>
</dbReference>
<keyword evidence="1" id="KW-0813">Transport</keyword>
<protein>
    <recommendedName>
        <fullName evidence="2">Globin domain-containing protein</fullName>
    </recommendedName>
</protein>
<sequence>MGMIVSFLQPKDKVPDFIEFTAEDVTNIKRTWVLPHEHPMDVGEKILYKYFETFPVYQEFFEHFKNYPLLTLKGAPGFRTHAGRMIRVFDSNVDVLAEGNIETEMEKIWLPIARSHYRREIPQKAFRDFRTIAVEGLQELCNLTEAECKSYKVFFNNVHHVVFEGLEAVAKLEGHHHHAHNI</sequence>
<reference evidence="3 4" key="1">
    <citation type="submission" date="2020-11" db="EMBL/GenBank/DDBJ databases">
        <authorList>
            <person name="Wallbank WR R."/>
            <person name="Pardo Diaz C."/>
            <person name="Kozak K."/>
            <person name="Martin S."/>
            <person name="Jiggins C."/>
            <person name="Moest M."/>
            <person name="Warren A I."/>
            <person name="Generalovic N T."/>
            <person name="Byers J.R.P. K."/>
            <person name="Montejo-Kovacevich G."/>
            <person name="Yen C E."/>
        </authorList>
    </citation>
    <scope>NUCLEOTIDE SEQUENCE [LARGE SCALE GENOMIC DNA]</scope>
</reference>
<evidence type="ECO:0000256" key="1">
    <source>
        <dbReference type="RuleBase" id="RU000356"/>
    </source>
</evidence>
<keyword evidence="1" id="KW-0561">Oxygen transport</keyword>
<accession>A0A7R8UCQ4</accession>
<evidence type="ECO:0000259" key="2">
    <source>
        <dbReference type="PROSITE" id="PS01033"/>
    </source>
</evidence>
<proteinExistence type="inferred from homology"/>
<keyword evidence="1" id="KW-0349">Heme</keyword>
<dbReference type="InterPro" id="IPR009050">
    <property type="entry name" value="Globin-like_sf"/>
</dbReference>
<dbReference type="AlphaFoldDB" id="A0A7R8UCQ4"/>
<dbReference type="OrthoDB" id="436496at2759"/>
<dbReference type="OMA" id="AFRNHAN"/>
<dbReference type="FunCoup" id="A0A7R8UCQ4">
    <property type="interactions" value="78"/>
</dbReference>
<dbReference type="Proteomes" id="UP000594454">
    <property type="component" value="Chromosome 1"/>
</dbReference>
<keyword evidence="1" id="KW-0479">Metal-binding</keyword>
<dbReference type="InterPro" id="IPR000971">
    <property type="entry name" value="Globin"/>
</dbReference>
<comment type="similarity">
    <text evidence="1">Belongs to the globin family.</text>
</comment>
<keyword evidence="1" id="KW-0408">Iron</keyword>
<dbReference type="GO" id="GO:0019825">
    <property type="term" value="F:oxygen binding"/>
    <property type="evidence" value="ECO:0007669"/>
    <property type="project" value="InterPro"/>
</dbReference>
<dbReference type="Gene3D" id="1.10.490.10">
    <property type="entry name" value="Globins"/>
    <property type="match status" value="1"/>
</dbReference>
<dbReference type="EMBL" id="LR899009">
    <property type="protein sequence ID" value="CAD7078293.1"/>
    <property type="molecule type" value="Genomic_DNA"/>
</dbReference>
<dbReference type="PROSITE" id="PS01033">
    <property type="entry name" value="GLOBIN"/>
    <property type="match status" value="1"/>
</dbReference>
<dbReference type="CDD" id="cd01040">
    <property type="entry name" value="Mb-like"/>
    <property type="match status" value="1"/>
</dbReference>